<dbReference type="EMBL" id="CP003555">
    <property type="protein sequence ID" value="AFK63988.1"/>
    <property type="molecule type" value="Genomic_DNA"/>
</dbReference>
<reference evidence="2" key="2">
    <citation type="journal article" date="2013" name="PLoS ONE">
        <title>Genome implosion elicits host-confinement in Alcaligenaceae: evidence from the comparative genomics of Tetrathiobacter kashmirensis, a pathogen in the making.</title>
        <authorList>
            <person name="Ghosh W."/>
            <person name="Alam M."/>
            <person name="Roy C."/>
            <person name="Pyne P."/>
            <person name="George A."/>
            <person name="Chakraborty R."/>
            <person name="Majumder S."/>
            <person name="Agarwal A."/>
            <person name="Chakraborty S."/>
            <person name="Majumdar S."/>
            <person name="Gupta S.K."/>
        </authorList>
    </citation>
    <scope>NUCLEOTIDE SEQUENCE [LARGE SCALE GENOMIC DNA]</scope>
    <source>
        <strain evidence="2">WT001</strain>
    </source>
</reference>
<protein>
    <submittedName>
        <fullName evidence="1">Uncharacterized protein</fullName>
    </submittedName>
</protein>
<name>I3UG50_ADVKW</name>
<keyword evidence="2" id="KW-1185">Reference proteome</keyword>
<organism evidence="1 2">
    <name type="scientific">Advenella kashmirensis (strain DSM 17095 / LMG 22695 / WT001)</name>
    <name type="common">Tetrathiobacter kashmirensis</name>
    <dbReference type="NCBI Taxonomy" id="1036672"/>
    <lineage>
        <taxon>Bacteria</taxon>
        <taxon>Pseudomonadati</taxon>
        <taxon>Pseudomonadota</taxon>
        <taxon>Betaproteobacteria</taxon>
        <taxon>Burkholderiales</taxon>
        <taxon>Alcaligenaceae</taxon>
    </lineage>
</organism>
<accession>I3UG50</accession>
<dbReference type="STRING" id="1036672.TKWG_21495"/>
<proteinExistence type="predicted"/>
<reference evidence="1 2" key="1">
    <citation type="journal article" date="2011" name="J. Bacteriol.">
        <title>Whole-genome shotgun sequencing of the sulfur-oxidizing chemoautotroph Tetrathiobacter kashmirensis.</title>
        <authorList>
            <person name="Ghosh W."/>
            <person name="George A."/>
            <person name="Agarwal A."/>
            <person name="Raj P."/>
            <person name="Alam M."/>
            <person name="Pyne P."/>
            <person name="Das Gupta S.K."/>
        </authorList>
    </citation>
    <scope>NUCLEOTIDE SEQUENCE [LARGE SCALE GENOMIC DNA]</scope>
    <source>
        <strain evidence="1 2">WT001</strain>
    </source>
</reference>
<dbReference type="AlphaFoldDB" id="I3UG50"/>
<gene>
    <name evidence="1" type="ordered locus">TKWG_21495</name>
</gene>
<evidence type="ECO:0000313" key="1">
    <source>
        <dbReference type="EMBL" id="AFK63988.1"/>
    </source>
</evidence>
<sequence>MTIASQSYDGSVAKQKEALANYLAKRSDGLKTVIASVHVSSAEIFTTTCKEETCTMKEMENKATAFLFFNIDFTPAE</sequence>
<dbReference type="RefSeq" id="WP_014752079.1">
    <property type="nucleotide sequence ID" value="NC_017964.1"/>
</dbReference>
<evidence type="ECO:0000313" key="2">
    <source>
        <dbReference type="Proteomes" id="UP000005267"/>
    </source>
</evidence>
<dbReference type="KEGG" id="aka:TKWG_21495"/>
<dbReference type="HOGENOM" id="CLU_2630195_0_0_4"/>
<dbReference type="Proteomes" id="UP000005267">
    <property type="component" value="Chromosome"/>
</dbReference>